<gene>
    <name evidence="6" type="ORF">ORI27_26135</name>
</gene>
<dbReference type="RefSeq" id="WP_266000002.1">
    <property type="nucleotide sequence ID" value="NZ_JAPJDN010000034.1"/>
</dbReference>
<name>A0ABT3SMW9_9MYCO</name>
<protein>
    <submittedName>
        <fullName evidence="6">Metalloregulator ArsR/SmtB family transcription factor</fullName>
    </submittedName>
</protein>
<dbReference type="Pfam" id="PF12840">
    <property type="entry name" value="HTH_20"/>
    <property type="match status" value="1"/>
</dbReference>
<dbReference type="CDD" id="cd00090">
    <property type="entry name" value="HTH_ARSR"/>
    <property type="match status" value="1"/>
</dbReference>
<keyword evidence="1" id="KW-0805">Transcription regulation</keyword>
<sequence>MKRPRRTNTTAAEVMKALSDPTRWEIVRQIAETDDLPCATLESTLPLSKPTISYHTNILLKAGLITARKAGRNFFYSLNRAALEEVVSEVRALAPLTRQVQQSRGNHSSSSRRRRNGEAVPARQDDVLLTW</sequence>
<evidence type="ECO:0000256" key="1">
    <source>
        <dbReference type="ARBA" id="ARBA00023015"/>
    </source>
</evidence>
<evidence type="ECO:0000259" key="5">
    <source>
        <dbReference type="PROSITE" id="PS50987"/>
    </source>
</evidence>
<organism evidence="6 7">
    <name type="scientific">Mycobacterium pinniadriaticum</name>
    <dbReference type="NCBI Taxonomy" id="2994102"/>
    <lineage>
        <taxon>Bacteria</taxon>
        <taxon>Bacillati</taxon>
        <taxon>Actinomycetota</taxon>
        <taxon>Actinomycetes</taxon>
        <taxon>Mycobacteriales</taxon>
        <taxon>Mycobacteriaceae</taxon>
        <taxon>Mycobacterium</taxon>
    </lineage>
</organism>
<dbReference type="SMART" id="SM00418">
    <property type="entry name" value="HTH_ARSR"/>
    <property type="match status" value="1"/>
</dbReference>
<dbReference type="Proteomes" id="UP001300745">
    <property type="component" value="Unassembled WGS sequence"/>
</dbReference>
<dbReference type="PANTHER" id="PTHR33154">
    <property type="entry name" value="TRANSCRIPTIONAL REGULATOR, ARSR FAMILY"/>
    <property type="match status" value="1"/>
</dbReference>
<dbReference type="InterPro" id="IPR051081">
    <property type="entry name" value="HTH_MetalResp_TranReg"/>
</dbReference>
<evidence type="ECO:0000313" key="7">
    <source>
        <dbReference type="Proteomes" id="UP001300745"/>
    </source>
</evidence>
<dbReference type="SUPFAM" id="SSF46785">
    <property type="entry name" value="Winged helix' DNA-binding domain"/>
    <property type="match status" value="1"/>
</dbReference>
<dbReference type="PRINTS" id="PR00778">
    <property type="entry name" value="HTHARSR"/>
</dbReference>
<dbReference type="InterPro" id="IPR011991">
    <property type="entry name" value="ArsR-like_HTH"/>
</dbReference>
<dbReference type="InterPro" id="IPR036390">
    <property type="entry name" value="WH_DNA-bd_sf"/>
</dbReference>
<dbReference type="EMBL" id="JAPJDO010000034">
    <property type="protein sequence ID" value="MCX2940180.1"/>
    <property type="molecule type" value="Genomic_DNA"/>
</dbReference>
<dbReference type="PANTHER" id="PTHR33154:SF33">
    <property type="entry name" value="TRANSCRIPTIONAL REPRESSOR SDPR"/>
    <property type="match status" value="1"/>
</dbReference>
<accession>A0ABT3SMW9</accession>
<evidence type="ECO:0000256" key="3">
    <source>
        <dbReference type="ARBA" id="ARBA00023163"/>
    </source>
</evidence>
<comment type="caution">
    <text evidence="6">The sequence shown here is derived from an EMBL/GenBank/DDBJ whole genome shotgun (WGS) entry which is preliminary data.</text>
</comment>
<keyword evidence="3" id="KW-0804">Transcription</keyword>
<dbReference type="InterPro" id="IPR001845">
    <property type="entry name" value="HTH_ArsR_DNA-bd_dom"/>
</dbReference>
<dbReference type="NCBIfam" id="NF033788">
    <property type="entry name" value="HTH_metalloreg"/>
    <property type="match status" value="1"/>
</dbReference>
<keyword evidence="7" id="KW-1185">Reference proteome</keyword>
<dbReference type="InterPro" id="IPR036388">
    <property type="entry name" value="WH-like_DNA-bd_sf"/>
</dbReference>
<feature type="region of interest" description="Disordered" evidence="4">
    <location>
        <begin position="97"/>
        <end position="120"/>
    </location>
</feature>
<reference evidence="6 7" key="1">
    <citation type="submission" date="2022-11" db="EMBL/GenBank/DDBJ databases">
        <title>Mycobacterium sp. nov.</title>
        <authorList>
            <person name="Papic B."/>
            <person name="Spicic S."/>
            <person name="Duvnjak S."/>
        </authorList>
    </citation>
    <scope>NUCLEOTIDE SEQUENCE [LARGE SCALE GENOMIC DNA]</scope>
    <source>
        <strain evidence="6 7">CVI_P4</strain>
    </source>
</reference>
<evidence type="ECO:0000256" key="2">
    <source>
        <dbReference type="ARBA" id="ARBA00023125"/>
    </source>
</evidence>
<evidence type="ECO:0000256" key="4">
    <source>
        <dbReference type="SAM" id="MobiDB-lite"/>
    </source>
</evidence>
<proteinExistence type="predicted"/>
<evidence type="ECO:0000313" key="6">
    <source>
        <dbReference type="EMBL" id="MCX2940180.1"/>
    </source>
</evidence>
<dbReference type="Gene3D" id="1.10.10.10">
    <property type="entry name" value="Winged helix-like DNA-binding domain superfamily/Winged helix DNA-binding domain"/>
    <property type="match status" value="1"/>
</dbReference>
<keyword evidence="2" id="KW-0238">DNA-binding</keyword>
<feature type="domain" description="HTH arsR-type" evidence="5">
    <location>
        <begin position="3"/>
        <end position="98"/>
    </location>
</feature>
<dbReference type="PROSITE" id="PS50987">
    <property type="entry name" value="HTH_ARSR_2"/>
    <property type="match status" value="1"/>
</dbReference>